<accession>A0AAD5E224</accession>
<keyword evidence="2" id="KW-1185">Reference proteome</keyword>
<comment type="caution">
    <text evidence="1">The sequence shown here is derived from an EMBL/GenBank/DDBJ whole genome shotgun (WGS) entry which is preliminary data.</text>
</comment>
<dbReference type="AlphaFoldDB" id="A0AAD5E224"/>
<organism evidence="1 2">
    <name type="scientific">Umbelopsis ramanniana AG</name>
    <dbReference type="NCBI Taxonomy" id="1314678"/>
    <lineage>
        <taxon>Eukaryota</taxon>
        <taxon>Fungi</taxon>
        <taxon>Fungi incertae sedis</taxon>
        <taxon>Mucoromycota</taxon>
        <taxon>Mucoromycotina</taxon>
        <taxon>Umbelopsidomycetes</taxon>
        <taxon>Umbelopsidales</taxon>
        <taxon>Umbelopsidaceae</taxon>
        <taxon>Umbelopsis</taxon>
    </lineage>
</organism>
<dbReference type="RefSeq" id="XP_051441137.1">
    <property type="nucleotide sequence ID" value="XM_051591798.1"/>
</dbReference>
<dbReference type="GeneID" id="75917141"/>
<sequence>MLRCTVLIIILYYIKFIYAIPVNFDDSQVRQLQLSSTGDINKPCGYAVVSCIALPGDPLAKPIRCGKLTKAPVCRNGSSEQCHSFCEQESGDQLCTFAFASCCSQGYDGCVATRPKEILEYNGSNIWS</sequence>
<protein>
    <submittedName>
        <fullName evidence="1">Uncharacterized protein</fullName>
    </submittedName>
</protein>
<proteinExistence type="predicted"/>
<dbReference type="Proteomes" id="UP001206595">
    <property type="component" value="Unassembled WGS sequence"/>
</dbReference>
<name>A0AAD5E224_UMBRA</name>
<evidence type="ECO:0000313" key="2">
    <source>
        <dbReference type="Proteomes" id="UP001206595"/>
    </source>
</evidence>
<gene>
    <name evidence="1" type="ORF">K450DRAFT_258179</name>
</gene>
<reference evidence="1" key="2">
    <citation type="journal article" date="2022" name="Proc. Natl. Acad. Sci. U.S.A.">
        <title>Diploid-dominant life cycles characterize the early evolution of Fungi.</title>
        <authorList>
            <person name="Amses K.R."/>
            <person name="Simmons D.R."/>
            <person name="Longcore J.E."/>
            <person name="Mondo S.J."/>
            <person name="Seto K."/>
            <person name="Jeronimo G.H."/>
            <person name="Bonds A.E."/>
            <person name="Quandt C.A."/>
            <person name="Davis W.J."/>
            <person name="Chang Y."/>
            <person name="Federici B.A."/>
            <person name="Kuo A."/>
            <person name="LaButti K."/>
            <person name="Pangilinan J."/>
            <person name="Andreopoulos W."/>
            <person name="Tritt A."/>
            <person name="Riley R."/>
            <person name="Hundley H."/>
            <person name="Johnson J."/>
            <person name="Lipzen A."/>
            <person name="Barry K."/>
            <person name="Lang B.F."/>
            <person name="Cuomo C.A."/>
            <person name="Buchler N.E."/>
            <person name="Grigoriev I.V."/>
            <person name="Spatafora J.W."/>
            <person name="Stajich J.E."/>
            <person name="James T.Y."/>
        </authorList>
    </citation>
    <scope>NUCLEOTIDE SEQUENCE</scope>
    <source>
        <strain evidence="1">AG</strain>
    </source>
</reference>
<evidence type="ECO:0000313" key="1">
    <source>
        <dbReference type="EMBL" id="KAI8576133.1"/>
    </source>
</evidence>
<reference evidence="1" key="1">
    <citation type="submission" date="2021-06" db="EMBL/GenBank/DDBJ databases">
        <authorList>
            <consortium name="DOE Joint Genome Institute"/>
            <person name="Mondo S.J."/>
            <person name="Amses K.R."/>
            <person name="Simmons D.R."/>
            <person name="Longcore J.E."/>
            <person name="Seto K."/>
            <person name="Alves G.H."/>
            <person name="Bonds A.E."/>
            <person name="Quandt C.A."/>
            <person name="Davis W.J."/>
            <person name="Chang Y."/>
            <person name="Letcher P.M."/>
            <person name="Powell M.J."/>
            <person name="Kuo A."/>
            <person name="Labutti K."/>
            <person name="Pangilinan J."/>
            <person name="Andreopoulos W."/>
            <person name="Tritt A."/>
            <person name="Riley R."/>
            <person name="Hundley H."/>
            <person name="Johnson J."/>
            <person name="Lipzen A."/>
            <person name="Barry K."/>
            <person name="Berbee M.L."/>
            <person name="Buchler N.E."/>
            <person name="Grigoriev I.V."/>
            <person name="Spatafora J.W."/>
            <person name="Stajich J.E."/>
            <person name="James T.Y."/>
        </authorList>
    </citation>
    <scope>NUCLEOTIDE SEQUENCE</scope>
    <source>
        <strain evidence="1">AG</strain>
    </source>
</reference>
<dbReference type="EMBL" id="MU620961">
    <property type="protein sequence ID" value="KAI8576133.1"/>
    <property type="molecule type" value="Genomic_DNA"/>
</dbReference>